<name>A0ACA9R8T7_9GLOM</name>
<dbReference type="EMBL" id="CAJVQC010045986">
    <property type="protein sequence ID" value="CAG8782289.1"/>
    <property type="molecule type" value="Genomic_DNA"/>
</dbReference>
<proteinExistence type="predicted"/>
<sequence>WNEEAQEKAKTELARQFKNITDSNYKQTTISIYTTSSGDSNICRNCLHSSIFGTSTSTYTAFNPLAKLECYLDPTQTSIANDN</sequence>
<evidence type="ECO:0000313" key="1">
    <source>
        <dbReference type="EMBL" id="CAG8782289.1"/>
    </source>
</evidence>
<feature type="non-terminal residue" evidence="1">
    <location>
        <position position="83"/>
    </location>
</feature>
<reference evidence="1" key="1">
    <citation type="submission" date="2021-06" db="EMBL/GenBank/DDBJ databases">
        <authorList>
            <person name="Kallberg Y."/>
            <person name="Tangrot J."/>
            <person name="Rosling A."/>
        </authorList>
    </citation>
    <scope>NUCLEOTIDE SEQUENCE</scope>
    <source>
        <strain evidence="1">MA461A</strain>
    </source>
</reference>
<accession>A0ACA9R8T7</accession>
<comment type="caution">
    <text evidence="1">The sequence shown here is derived from an EMBL/GenBank/DDBJ whole genome shotgun (WGS) entry which is preliminary data.</text>
</comment>
<feature type="non-terminal residue" evidence="1">
    <location>
        <position position="1"/>
    </location>
</feature>
<protein>
    <submittedName>
        <fullName evidence="1">17461_t:CDS:1</fullName>
    </submittedName>
</protein>
<dbReference type="Proteomes" id="UP000789920">
    <property type="component" value="Unassembled WGS sequence"/>
</dbReference>
<evidence type="ECO:0000313" key="2">
    <source>
        <dbReference type="Proteomes" id="UP000789920"/>
    </source>
</evidence>
<keyword evidence="2" id="KW-1185">Reference proteome</keyword>
<gene>
    <name evidence="1" type="ORF">RPERSI_LOCUS17779</name>
</gene>
<organism evidence="1 2">
    <name type="scientific">Racocetra persica</name>
    <dbReference type="NCBI Taxonomy" id="160502"/>
    <lineage>
        <taxon>Eukaryota</taxon>
        <taxon>Fungi</taxon>
        <taxon>Fungi incertae sedis</taxon>
        <taxon>Mucoromycota</taxon>
        <taxon>Glomeromycotina</taxon>
        <taxon>Glomeromycetes</taxon>
        <taxon>Diversisporales</taxon>
        <taxon>Gigasporaceae</taxon>
        <taxon>Racocetra</taxon>
    </lineage>
</organism>